<feature type="compositionally biased region" description="Pro residues" evidence="1">
    <location>
        <begin position="79"/>
        <end position="92"/>
    </location>
</feature>
<feature type="compositionally biased region" description="Polar residues" evidence="1">
    <location>
        <begin position="1"/>
        <end position="14"/>
    </location>
</feature>
<protein>
    <recommendedName>
        <fullName evidence="3 4">EGF-like domain-containing protein</fullName>
    </recommendedName>
</protein>
<feature type="domain" description="EGF-like" evidence="3 4">
    <location>
        <begin position="612"/>
        <end position="623"/>
    </location>
</feature>
<feature type="region of interest" description="Disordered" evidence="1">
    <location>
        <begin position="1"/>
        <end position="264"/>
    </location>
</feature>
<keyword evidence="6" id="KW-1185">Reference proteome</keyword>
<keyword evidence="2" id="KW-1133">Transmembrane helix</keyword>
<feature type="compositionally biased region" description="Polar residues" evidence="1">
    <location>
        <begin position="255"/>
        <end position="264"/>
    </location>
</feature>
<organism evidence="5 6">
    <name type="scientific">Pseudomassariella vexata</name>
    <dbReference type="NCBI Taxonomy" id="1141098"/>
    <lineage>
        <taxon>Eukaryota</taxon>
        <taxon>Fungi</taxon>
        <taxon>Dikarya</taxon>
        <taxon>Ascomycota</taxon>
        <taxon>Pezizomycotina</taxon>
        <taxon>Sordariomycetes</taxon>
        <taxon>Xylariomycetidae</taxon>
        <taxon>Amphisphaeriales</taxon>
        <taxon>Pseudomassariaceae</taxon>
        <taxon>Pseudomassariella</taxon>
    </lineage>
</organism>
<feature type="compositionally biased region" description="Polar residues" evidence="1">
    <location>
        <begin position="521"/>
        <end position="533"/>
    </location>
</feature>
<feature type="transmembrane region" description="Helical" evidence="2">
    <location>
        <begin position="548"/>
        <end position="574"/>
    </location>
</feature>
<feature type="region of interest" description="Disordered" evidence="1">
    <location>
        <begin position="379"/>
        <end position="398"/>
    </location>
</feature>
<dbReference type="STRING" id="1141098.A0A1Y2E807"/>
<feature type="region of interest" description="Disordered" evidence="1">
    <location>
        <begin position="276"/>
        <end position="314"/>
    </location>
</feature>
<sequence length="879" mass="93164">MSRPQNGNEMDQTYGSGGSVRRARERAEAGLPREMFAGIPPSSIPRRVVGNPGSRPQAPEGLQTRDENGNIGMAISRPQPAPQWPLPGPISSPPSSDGSEPYRPPLGKSQPPQRPPRPSQVPSMLDASRMQDHTPVFQYAPQNQRMSEMSVPETPATSGSSRLSVASSVGSIPDFPLPTTPGQTPGPTPGPTPPPVPLLPPPRRSVILGPPPSSRRGASSFYSTISYVSPIPEESPRSRSHASYASSAAIPESFGTISPGISSDGNYFDDAIAEESVYSDDADESRLVRSASVGRKGKPSLVTTRSSEPRGDRESVPIVLQPIPQPIPRPMQVETLQDGMSYLDMSSSSSATPSSSNRPPVKAPVTADTMLGAFEAASATDPTSMRNTTSSPKHFSRLSALRRPPRLNMDAVREAEARGSLTSLPDLIRRATRLASLMERGKRPASRFDELDFPEDIYNRDLEKDPSYELDKHQSGLSDMLAAFPPPAQANSRRSVRQSRASWPLAFPLGRMSVRGAPNVPEQTTTDVTSSPQPRQPPKGRRCCGLPMWGFILLMIVLLLVMAAAVVIPVEFFVVRKQQVQNTTTSALATCQAQVKCDNGGTNVITDGVCSCICSNGFTGANCTISSSQGCTTTSFGSGDNNLNNVTLGEAIPRLIQEAQTNFSIALSATRILSKFNAANLSCNSENALVTFNGQSSRDQDASAVADSSLSENFLQIVQAEEVITISVLSDLNVILTLDPAATNSVYITTLSMGAPASMVTVGTSVVQTTITMTITATPTSTPAPTTTTTPIVTASASTTSAAGSTSTFAATEQALDFARVAVLFVLQEESLEGASNAQITLQKLFSTAGSINDARNVTIGGDNTIDLVNFLVDLGSDD</sequence>
<dbReference type="InParanoid" id="A0A1Y2E807"/>
<feature type="compositionally biased region" description="Low complexity" evidence="1">
    <location>
        <begin position="158"/>
        <end position="171"/>
    </location>
</feature>
<feature type="region of interest" description="Disordered" evidence="1">
    <location>
        <begin position="343"/>
        <end position="362"/>
    </location>
</feature>
<dbReference type="PANTHER" id="PTHR17178:SF0">
    <property type="entry name" value="SERGLYCIN"/>
    <property type="match status" value="1"/>
</dbReference>
<keyword evidence="2" id="KW-0472">Membrane</keyword>
<dbReference type="PROSITE" id="PS00022">
    <property type="entry name" value="EGF_1"/>
    <property type="match status" value="1"/>
</dbReference>
<dbReference type="OrthoDB" id="283575at2759"/>
<feature type="compositionally biased region" description="Polar residues" evidence="1">
    <location>
        <begin position="380"/>
        <end position="393"/>
    </location>
</feature>
<dbReference type="InterPro" id="IPR000742">
    <property type="entry name" value="EGF"/>
</dbReference>
<proteinExistence type="predicted"/>
<feature type="compositionally biased region" description="Pro residues" evidence="1">
    <location>
        <begin position="175"/>
        <end position="213"/>
    </location>
</feature>
<dbReference type="Proteomes" id="UP000193689">
    <property type="component" value="Unassembled WGS sequence"/>
</dbReference>
<dbReference type="PROSITE" id="PS01186">
    <property type="entry name" value="EGF_2"/>
    <property type="match status" value="1"/>
</dbReference>
<reference evidence="5 6" key="1">
    <citation type="submission" date="2016-07" db="EMBL/GenBank/DDBJ databases">
        <title>Pervasive Adenine N6-methylation of Active Genes in Fungi.</title>
        <authorList>
            <consortium name="DOE Joint Genome Institute"/>
            <person name="Mondo S.J."/>
            <person name="Dannebaum R.O."/>
            <person name="Kuo R.C."/>
            <person name="Labutti K."/>
            <person name="Haridas S."/>
            <person name="Kuo A."/>
            <person name="Salamov A."/>
            <person name="Ahrendt S.R."/>
            <person name="Lipzen A."/>
            <person name="Sullivan W."/>
            <person name="Andreopoulos W.B."/>
            <person name="Clum A."/>
            <person name="Lindquist E."/>
            <person name="Daum C."/>
            <person name="Ramamoorthy G.K."/>
            <person name="Gryganskyi A."/>
            <person name="Culley D."/>
            <person name="Magnuson J.K."/>
            <person name="James T.Y."/>
            <person name="O'Malley M.A."/>
            <person name="Stajich J.E."/>
            <person name="Spatafora J.W."/>
            <person name="Visel A."/>
            <person name="Grigoriev I.V."/>
        </authorList>
    </citation>
    <scope>NUCLEOTIDE SEQUENCE [LARGE SCALE GENOMIC DNA]</scope>
    <source>
        <strain evidence="5 6">CBS 129021</strain>
    </source>
</reference>
<feature type="region of interest" description="Disordered" evidence="1">
    <location>
        <begin position="514"/>
        <end position="541"/>
    </location>
</feature>
<name>A0A1Y2E807_9PEZI</name>
<accession>A0A1Y2E807</accession>
<dbReference type="RefSeq" id="XP_040718296.1">
    <property type="nucleotide sequence ID" value="XM_040861907.1"/>
</dbReference>
<dbReference type="GeneID" id="63778119"/>
<dbReference type="CDD" id="cd00054">
    <property type="entry name" value="EGF_CA"/>
    <property type="match status" value="1"/>
</dbReference>
<evidence type="ECO:0000259" key="4">
    <source>
        <dbReference type="PROSITE" id="PS01186"/>
    </source>
</evidence>
<gene>
    <name evidence="5" type="ORF">BCR38DRAFT_456364</name>
</gene>
<feature type="compositionally biased region" description="Low complexity" evidence="1">
    <location>
        <begin position="346"/>
        <end position="356"/>
    </location>
</feature>
<dbReference type="PANTHER" id="PTHR17178">
    <property type="entry name" value="SECRETORY GRANULE PROTEOGLYCAN CORE PROTEIN"/>
    <property type="match status" value="1"/>
</dbReference>
<dbReference type="AlphaFoldDB" id="A0A1Y2E807"/>
<dbReference type="EMBL" id="MCFJ01000004">
    <property type="protein sequence ID" value="ORY67672.1"/>
    <property type="molecule type" value="Genomic_DNA"/>
</dbReference>
<keyword evidence="2" id="KW-0812">Transmembrane</keyword>
<comment type="caution">
    <text evidence="5">The sequence shown here is derived from an EMBL/GenBank/DDBJ whole genome shotgun (WGS) entry which is preliminary data.</text>
</comment>
<evidence type="ECO:0000256" key="1">
    <source>
        <dbReference type="SAM" id="MobiDB-lite"/>
    </source>
</evidence>
<evidence type="ECO:0000313" key="5">
    <source>
        <dbReference type="EMBL" id="ORY67672.1"/>
    </source>
</evidence>
<evidence type="ECO:0000259" key="3">
    <source>
        <dbReference type="PROSITE" id="PS00022"/>
    </source>
</evidence>
<evidence type="ECO:0000313" key="6">
    <source>
        <dbReference type="Proteomes" id="UP000193689"/>
    </source>
</evidence>
<evidence type="ECO:0000256" key="2">
    <source>
        <dbReference type="SAM" id="Phobius"/>
    </source>
</evidence>